<feature type="transmembrane region" description="Helical" evidence="8">
    <location>
        <begin position="61"/>
        <end position="87"/>
    </location>
</feature>
<keyword evidence="5" id="KW-0256">Endoplasmic reticulum</keyword>
<evidence type="ECO:0000256" key="6">
    <source>
        <dbReference type="ARBA" id="ARBA00022989"/>
    </source>
</evidence>
<dbReference type="GO" id="GO:0005460">
    <property type="term" value="F:UDP-glucose transmembrane transporter activity"/>
    <property type="evidence" value="ECO:0007669"/>
    <property type="project" value="TreeGrafter"/>
</dbReference>
<evidence type="ECO:0000256" key="4">
    <source>
        <dbReference type="ARBA" id="ARBA00022692"/>
    </source>
</evidence>
<organism evidence="9 10">
    <name type="scientific">Actinia tenebrosa</name>
    <name type="common">Australian red waratah sea anemone</name>
    <dbReference type="NCBI Taxonomy" id="6105"/>
    <lineage>
        <taxon>Eukaryota</taxon>
        <taxon>Metazoa</taxon>
        <taxon>Cnidaria</taxon>
        <taxon>Anthozoa</taxon>
        <taxon>Hexacorallia</taxon>
        <taxon>Actiniaria</taxon>
        <taxon>Actiniidae</taxon>
        <taxon>Actinia</taxon>
    </lineage>
</organism>
<evidence type="ECO:0000256" key="2">
    <source>
        <dbReference type="ARBA" id="ARBA00010694"/>
    </source>
</evidence>
<dbReference type="GeneID" id="116287153"/>
<dbReference type="Pfam" id="PF08449">
    <property type="entry name" value="UAA"/>
    <property type="match status" value="1"/>
</dbReference>
<feature type="transmembrane region" description="Helical" evidence="8">
    <location>
        <begin position="185"/>
        <end position="206"/>
    </location>
</feature>
<comment type="similarity">
    <text evidence="2">Belongs to the nucleotide-sugar transporter family. SLC35B subfamily.</text>
</comment>
<dbReference type="InterPro" id="IPR037185">
    <property type="entry name" value="EmrE-like"/>
</dbReference>
<feature type="transmembrane region" description="Helical" evidence="8">
    <location>
        <begin position="99"/>
        <end position="119"/>
    </location>
</feature>
<dbReference type="GO" id="GO:0000139">
    <property type="term" value="C:Golgi membrane"/>
    <property type="evidence" value="ECO:0007669"/>
    <property type="project" value="TreeGrafter"/>
</dbReference>
<evidence type="ECO:0000256" key="7">
    <source>
        <dbReference type="ARBA" id="ARBA00023136"/>
    </source>
</evidence>
<dbReference type="AlphaFoldDB" id="A0A6P8H1Y1"/>
<accession>A0A6P8H1Y1</accession>
<evidence type="ECO:0000256" key="8">
    <source>
        <dbReference type="SAM" id="Phobius"/>
    </source>
</evidence>
<reference evidence="10" key="1">
    <citation type="submission" date="2025-08" db="UniProtKB">
        <authorList>
            <consortium name="RefSeq"/>
        </authorList>
    </citation>
    <scope>IDENTIFICATION</scope>
    <source>
        <tissue evidence="10">Tentacle</tissue>
    </source>
</reference>
<protein>
    <submittedName>
        <fullName evidence="10">Solute carrier family 35 member B1-like</fullName>
    </submittedName>
</protein>
<dbReference type="GO" id="GO:0005789">
    <property type="term" value="C:endoplasmic reticulum membrane"/>
    <property type="evidence" value="ECO:0007669"/>
    <property type="project" value="UniProtKB-SubCell"/>
</dbReference>
<dbReference type="Proteomes" id="UP000515163">
    <property type="component" value="Unplaced"/>
</dbReference>
<sequence>MLSLDLEAGRSDRSSKMTATYKTNQLQFFLCFSGIFVSYFVYGLIQEKITRVPYGEQKEKFVFALILVFMQCIINAIFAKAAIYLTYKTAEKKDSTPTLWYGACAFTYLGAMLASNKALQWVNYPTQVLGKSCKPIPVMILGVLLARKRYPLAKYLCVFLIVAGVALFMYKDKPNTVVENANSTLLGLGEILLLLSLTFDGLTGAIQDRMRAEYHVQSHHMMFNMNLWSIGILGFSIVTTGELFQFISFCERYPHVLYYMLAFSLTSAIGQNFIFMTVANFGPLSCSIVTTTRKFFTILGSVLLFGNLLTTRQWVGVVSVFVGLGADSIYGKTKKH</sequence>
<dbReference type="GO" id="GO:0005459">
    <property type="term" value="F:UDP-galactose transmembrane transporter activity"/>
    <property type="evidence" value="ECO:0007669"/>
    <property type="project" value="TreeGrafter"/>
</dbReference>
<dbReference type="PANTHER" id="PTHR10778">
    <property type="entry name" value="SOLUTE CARRIER FAMILY 35 MEMBER B"/>
    <property type="match status" value="1"/>
</dbReference>
<feature type="transmembrane region" description="Helical" evidence="8">
    <location>
        <begin position="26"/>
        <end position="45"/>
    </location>
</feature>
<evidence type="ECO:0000313" key="9">
    <source>
        <dbReference type="Proteomes" id="UP000515163"/>
    </source>
</evidence>
<dbReference type="KEGG" id="aten:116287153"/>
<keyword evidence="7 8" id="KW-0472">Membrane</keyword>
<dbReference type="InParanoid" id="A0A6P8H1Y1"/>
<keyword evidence="9" id="KW-1185">Reference proteome</keyword>
<keyword evidence="4 8" id="KW-0812">Transmembrane</keyword>
<feature type="transmembrane region" description="Helical" evidence="8">
    <location>
        <begin position="259"/>
        <end position="279"/>
    </location>
</feature>
<comment type="subcellular location">
    <subcellularLocation>
        <location evidence="1">Endoplasmic reticulum membrane</location>
        <topology evidence="1">Multi-pass membrane protein</topology>
    </subcellularLocation>
</comment>
<dbReference type="RefSeq" id="XP_031549658.1">
    <property type="nucleotide sequence ID" value="XM_031693798.1"/>
</dbReference>
<dbReference type="FunCoup" id="A0A6P8H1Y1">
    <property type="interactions" value="1340"/>
</dbReference>
<evidence type="ECO:0000256" key="1">
    <source>
        <dbReference type="ARBA" id="ARBA00004477"/>
    </source>
</evidence>
<dbReference type="SUPFAM" id="SSF103481">
    <property type="entry name" value="Multidrug resistance efflux transporter EmrE"/>
    <property type="match status" value="2"/>
</dbReference>
<feature type="transmembrane region" description="Helical" evidence="8">
    <location>
        <begin position="227"/>
        <end position="247"/>
    </location>
</feature>
<keyword evidence="3" id="KW-0813">Transport</keyword>
<dbReference type="OrthoDB" id="78344at2759"/>
<evidence type="ECO:0000256" key="5">
    <source>
        <dbReference type="ARBA" id="ARBA00022824"/>
    </source>
</evidence>
<evidence type="ECO:0000313" key="10">
    <source>
        <dbReference type="RefSeq" id="XP_031549658.1"/>
    </source>
</evidence>
<evidence type="ECO:0000256" key="3">
    <source>
        <dbReference type="ARBA" id="ARBA00022448"/>
    </source>
</evidence>
<feature type="transmembrane region" description="Helical" evidence="8">
    <location>
        <begin position="152"/>
        <end position="170"/>
    </location>
</feature>
<dbReference type="InterPro" id="IPR013657">
    <property type="entry name" value="SCL35B1-4/HUT1"/>
</dbReference>
<name>A0A6P8H1Y1_ACTTE</name>
<keyword evidence="6 8" id="KW-1133">Transmembrane helix</keyword>
<dbReference type="PANTHER" id="PTHR10778:SF10">
    <property type="entry name" value="SOLUTE CARRIER FAMILY 35 MEMBER B1"/>
    <property type="match status" value="1"/>
</dbReference>
<proteinExistence type="inferred from homology"/>
<gene>
    <name evidence="10" type="primary">LOC116287153</name>
</gene>